<gene>
    <name evidence="1" type="ORF">F383_13938</name>
</gene>
<dbReference type="Proteomes" id="UP000032142">
    <property type="component" value="Unassembled WGS sequence"/>
</dbReference>
<evidence type="ECO:0000313" key="1">
    <source>
        <dbReference type="EMBL" id="KHG09688.1"/>
    </source>
</evidence>
<dbReference type="AlphaFoldDB" id="A0A0B0N5F9"/>
<proteinExistence type="predicted"/>
<reference evidence="2" key="1">
    <citation type="submission" date="2014-09" db="EMBL/GenBank/DDBJ databases">
        <authorList>
            <person name="Mudge J."/>
            <person name="Ramaraj T."/>
            <person name="Lindquist I.E."/>
            <person name="Bharti A.K."/>
            <person name="Sundararajan A."/>
            <person name="Cameron C.T."/>
            <person name="Woodward J.E."/>
            <person name="May G.D."/>
            <person name="Brubaker C."/>
            <person name="Broadhvest J."/>
            <person name="Wilkins T.A."/>
        </authorList>
    </citation>
    <scope>NUCLEOTIDE SEQUENCE</scope>
    <source>
        <strain evidence="2">cv. AKA8401</strain>
    </source>
</reference>
<organism evidence="1 2">
    <name type="scientific">Gossypium arboreum</name>
    <name type="common">Tree cotton</name>
    <name type="synonym">Gossypium nanking</name>
    <dbReference type="NCBI Taxonomy" id="29729"/>
    <lineage>
        <taxon>Eukaryota</taxon>
        <taxon>Viridiplantae</taxon>
        <taxon>Streptophyta</taxon>
        <taxon>Embryophyta</taxon>
        <taxon>Tracheophyta</taxon>
        <taxon>Spermatophyta</taxon>
        <taxon>Magnoliopsida</taxon>
        <taxon>eudicotyledons</taxon>
        <taxon>Gunneridae</taxon>
        <taxon>Pentapetalae</taxon>
        <taxon>rosids</taxon>
        <taxon>malvids</taxon>
        <taxon>Malvales</taxon>
        <taxon>Malvaceae</taxon>
        <taxon>Malvoideae</taxon>
        <taxon>Gossypium</taxon>
    </lineage>
</organism>
<keyword evidence="2" id="KW-1185">Reference proteome</keyword>
<name>A0A0B0N5F9_GOSAR</name>
<evidence type="ECO:0000313" key="2">
    <source>
        <dbReference type="Proteomes" id="UP000032142"/>
    </source>
</evidence>
<sequence>MSLVTHSRATRACVPCILKNFLSFPKLS</sequence>
<dbReference type="EMBL" id="KN391865">
    <property type="protein sequence ID" value="KHG09688.1"/>
    <property type="molecule type" value="Genomic_DNA"/>
</dbReference>
<accession>A0A0B0N5F9</accession>
<protein>
    <submittedName>
        <fullName evidence="1">Uncharacterized protein</fullName>
    </submittedName>
</protein>